<dbReference type="EMBL" id="JARULZ010000001">
    <property type="protein sequence ID" value="MEH0632183.1"/>
    <property type="molecule type" value="Genomic_DNA"/>
</dbReference>
<name>A0ABU8AES1_9ACTN</name>
<accession>A0ABU8AES1</accession>
<feature type="compositionally biased region" description="Basic and acidic residues" evidence="1">
    <location>
        <begin position="129"/>
        <end position="140"/>
    </location>
</feature>
<evidence type="ECO:0000256" key="1">
    <source>
        <dbReference type="SAM" id="MobiDB-lite"/>
    </source>
</evidence>
<evidence type="ECO:0000313" key="3">
    <source>
        <dbReference type="Proteomes" id="UP001310290"/>
    </source>
</evidence>
<sequence>MPGYSNWFLADAPTDGILTGHVRRASGVSGTNASLIVYSVGRYNYVTPPALPGMASFSIPLRKNQTFYVYSEVSSDIWRYFMTLTLFWFPLGQSVDLRVHSAGAPAPTAETAQEPGTEPAPQELVPLKMPEDIPEAKPEA</sequence>
<dbReference type="Proteomes" id="UP001310290">
    <property type="component" value="Unassembled WGS sequence"/>
</dbReference>
<evidence type="ECO:0000313" key="2">
    <source>
        <dbReference type="EMBL" id="MEH0632183.1"/>
    </source>
</evidence>
<proteinExistence type="predicted"/>
<dbReference type="RefSeq" id="WP_334657601.1">
    <property type="nucleotide sequence ID" value="NZ_JARULZ010000001.1"/>
</dbReference>
<gene>
    <name evidence="2" type="ORF">QBA35_02075</name>
</gene>
<keyword evidence="3" id="KW-1185">Reference proteome</keyword>
<feature type="region of interest" description="Disordered" evidence="1">
    <location>
        <begin position="104"/>
        <end position="140"/>
    </location>
</feature>
<protein>
    <submittedName>
        <fullName evidence="2">Uncharacterized protein</fullName>
    </submittedName>
</protein>
<feature type="compositionally biased region" description="Low complexity" evidence="1">
    <location>
        <begin position="104"/>
        <end position="121"/>
    </location>
</feature>
<comment type="caution">
    <text evidence="2">The sequence shown here is derived from an EMBL/GenBank/DDBJ whole genome shotgun (WGS) entry which is preliminary data.</text>
</comment>
<organism evidence="2 3">
    <name type="scientific">Streptomyces bottropensis</name>
    <dbReference type="NCBI Taxonomy" id="42235"/>
    <lineage>
        <taxon>Bacteria</taxon>
        <taxon>Bacillati</taxon>
        <taxon>Actinomycetota</taxon>
        <taxon>Actinomycetes</taxon>
        <taxon>Kitasatosporales</taxon>
        <taxon>Streptomycetaceae</taxon>
        <taxon>Streptomyces</taxon>
    </lineage>
</organism>
<reference evidence="2" key="1">
    <citation type="submission" date="2023-04" db="EMBL/GenBank/DDBJ databases">
        <title>Genomic diversity of scab-causing Streptomyces spp. in the province of Quebec, Canada.</title>
        <authorList>
            <person name="Biessy A."/>
            <person name="Cadieux M."/>
            <person name="Ciotola M."/>
            <person name="Filion M."/>
        </authorList>
    </citation>
    <scope>NUCLEOTIDE SEQUENCE</scope>
    <source>
        <strain evidence="2">B21-115</strain>
    </source>
</reference>